<name>A0A5A7QEA7_STRAF</name>
<dbReference type="InterPro" id="IPR003593">
    <property type="entry name" value="AAA+_ATPase"/>
</dbReference>
<dbReference type="SMART" id="SM00382">
    <property type="entry name" value="AAA"/>
    <property type="match status" value="1"/>
</dbReference>
<organism evidence="8 9">
    <name type="scientific">Striga asiatica</name>
    <name type="common">Asiatic witchweed</name>
    <name type="synonym">Buchnera asiatica</name>
    <dbReference type="NCBI Taxonomy" id="4170"/>
    <lineage>
        <taxon>Eukaryota</taxon>
        <taxon>Viridiplantae</taxon>
        <taxon>Streptophyta</taxon>
        <taxon>Embryophyta</taxon>
        <taxon>Tracheophyta</taxon>
        <taxon>Spermatophyta</taxon>
        <taxon>Magnoliopsida</taxon>
        <taxon>eudicotyledons</taxon>
        <taxon>Gunneridae</taxon>
        <taxon>Pentapetalae</taxon>
        <taxon>asterids</taxon>
        <taxon>lamiids</taxon>
        <taxon>Lamiales</taxon>
        <taxon>Orobanchaceae</taxon>
        <taxon>Buchnereae</taxon>
        <taxon>Striga</taxon>
    </lineage>
</organism>
<comment type="caution">
    <text evidence="8">The sequence shown here is derived from an EMBL/GenBank/DDBJ whole genome shotgun (WGS) entry which is preliminary data.</text>
</comment>
<evidence type="ECO:0000256" key="2">
    <source>
        <dbReference type="ARBA" id="ARBA00007448"/>
    </source>
</evidence>
<comment type="catalytic activity">
    <reaction evidence="5">
        <text>ATP + H2O = ADP + phosphate + H(+)</text>
        <dbReference type="Rhea" id="RHEA:13065"/>
        <dbReference type="ChEBI" id="CHEBI:15377"/>
        <dbReference type="ChEBI" id="CHEBI:15378"/>
        <dbReference type="ChEBI" id="CHEBI:30616"/>
        <dbReference type="ChEBI" id="CHEBI:43474"/>
        <dbReference type="ChEBI" id="CHEBI:456216"/>
    </reaction>
</comment>
<dbReference type="InterPro" id="IPR027417">
    <property type="entry name" value="P-loop_NTPase"/>
</dbReference>
<comment type="cofactor">
    <cofactor evidence="1">
        <name>Mg(2+)</name>
        <dbReference type="ChEBI" id="CHEBI:18420"/>
    </cofactor>
</comment>
<dbReference type="PANTHER" id="PTHR23070">
    <property type="entry name" value="BCS1 AAA-TYPE ATPASE"/>
    <property type="match status" value="1"/>
</dbReference>
<evidence type="ECO:0000256" key="1">
    <source>
        <dbReference type="ARBA" id="ARBA00001946"/>
    </source>
</evidence>
<dbReference type="Pfam" id="PF25568">
    <property type="entry name" value="AAA_lid_At3g28540"/>
    <property type="match status" value="1"/>
</dbReference>
<dbReference type="GO" id="GO:0006950">
    <property type="term" value="P:response to stress"/>
    <property type="evidence" value="ECO:0007669"/>
    <property type="project" value="UniProtKB-ARBA"/>
</dbReference>
<dbReference type="Pfam" id="PF00004">
    <property type="entry name" value="AAA"/>
    <property type="match status" value="1"/>
</dbReference>
<protein>
    <submittedName>
        <fullName evidence="8">P-loop containing nucleoside triphosphatehydrolases superfamily protein</fullName>
    </submittedName>
</protein>
<keyword evidence="3 8" id="KW-0378">Hydrolase</keyword>
<dbReference type="GO" id="GO:0016887">
    <property type="term" value="F:ATP hydrolysis activity"/>
    <property type="evidence" value="ECO:0007669"/>
    <property type="project" value="InterPro"/>
</dbReference>
<evidence type="ECO:0000313" key="9">
    <source>
        <dbReference type="Proteomes" id="UP000325081"/>
    </source>
</evidence>
<dbReference type="Pfam" id="PF14363">
    <property type="entry name" value="AAA_assoc"/>
    <property type="match status" value="1"/>
</dbReference>
<dbReference type="GO" id="GO:0005524">
    <property type="term" value="F:ATP binding"/>
    <property type="evidence" value="ECO:0007669"/>
    <property type="project" value="UniProtKB-KW"/>
</dbReference>
<dbReference type="CDD" id="cd19510">
    <property type="entry name" value="RecA-like_BCS1"/>
    <property type="match status" value="1"/>
</dbReference>
<dbReference type="InterPro" id="IPR003960">
    <property type="entry name" value="ATPase_AAA_CS"/>
</dbReference>
<accession>A0A5A7QEA7</accession>
<dbReference type="AlphaFoldDB" id="A0A5A7QEA7"/>
<evidence type="ECO:0000313" key="8">
    <source>
        <dbReference type="EMBL" id="GER42271.1"/>
    </source>
</evidence>
<evidence type="ECO:0000256" key="5">
    <source>
        <dbReference type="ARBA" id="ARBA00049360"/>
    </source>
</evidence>
<dbReference type="SUPFAM" id="SSF52540">
    <property type="entry name" value="P-loop containing nucleoside triphosphate hydrolases"/>
    <property type="match status" value="1"/>
</dbReference>
<dbReference type="Gene3D" id="3.40.50.300">
    <property type="entry name" value="P-loop containing nucleotide triphosphate hydrolases"/>
    <property type="match status" value="1"/>
</dbReference>
<dbReference type="Gene3D" id="6.10.280.40">
    <property type="match status" value="1"/>
</dbReference>
<dbReference type="InterPro" id="IPR058017">
    <property type="entry name" value="At3g28540-like_C"/>
</dbReference>
<gene>
    <name evidence="8" type="ORF">STAS_19047</name>
</gene>
<keyword evidence="9" id="KW-1185">Reference proteome</keyword>
<dbReference type="InterPro" id="IPR025753">
    <property type="entry name" value="AAA_N_dom"/>
</dbReference>
<dbReference type="OrthoDB" id="10251412at2759"/>
<reference evidence="9" key="1">
    <citation type="journal article" date="2019" name="Curr. Biol.">
        <title>Genome Sequence of Striga asiatica Provides Insight into the Evolution of Plant Parasitism.</title>
        <authorList>
            <person name="Yoshida S."/>
            <person name="Kim S."/>
            <person name="Wafula E.K."/>
            <person name="Tanskanen J."/>
            <person name="Kim Y.M."/>
            <person name="Honaas L."/>
            <person name="Yang Z."/>
            <person name="Spallek T."/>
            <person name="Conn C.E."/>
            <person name="Ichihashi Y."/>
            <person name="Cheong K."/>
            <person name="Cui S."/>
            <person name="Der J.P."/>
            <person name="Gundlach H."/>
            <person name="Jiao Y."/>
            <person name="Hori C."/>
            <person name="Ishida J.K."/>
            <person name="Kasahara H."/>
            <person name="Kiba T."/>
            <person name="Kim M.S."/>
            <person name="Koo N."/>
            <person name="Laohavisit A."/>
            <person name="Lee Y.H."/>
            <person name="Lumba S."/>
            <person name="McCourt P."/>
            <person name="Mortimer J.C."/>
            <person name="Mutuku J.M."/>
            <person name="Nomura T."/>
            <person name="Sasaki-Sekimoto Y."/>
            <person name="Seto Y."/>
            <person name="Wang Y."/>
            <person name="Wakatake T."/>
            <person name="Sakakibara H."/>
            <person name="Demura T."/>
            <person name="Yamaguchi S."/>
            <person name="Yoneyama K."/>
            <person name="Manabe R.I."/>
            <person name="Nelson D.C."/>
            <person name="Schulman A.H."/>
            <person name="Timko M.P."/>
            <person name="dePamphilis C.W."/>
            <person name="Choi D."/>
            <person name="Shirasu K."/>
        </authorList>
    </citation>
    <scope>NUCLEOTIDE SEQUENCE [LARGE SCALE GENOMIC DNA]</scope>
    <source>
        <strain evidence="9">cv. UVA1</strain>
    </source>
</reference>
<sequence length="635" mass="71188">MSKKFSAMYPKIELPSAKQALSAAASLAATAVLVRSLARDLVPGELRRFLFTKLRYALNALSSEVTLVIDEYDGLSRNQLFLAAEVYTGSIAGPTARSLRAILPDKERKIHVTVGRDVEFADSFRGAEVRWRMVATSRPGPGPYPDKCPRDEIRHLELTFHRSRRDLILDEYLPHVVEKSKAVKEEKKTIKLHTLANDRMHGIGRSPWQSVSLDHPANFQTLAMDDEVKGTVIEDIDRFLKRKELYRRVGKAWKRGYLLFGPPGTGKSSLIAAMANHLNFDIYDLELADIRTNSDLRRLLLCTKNRSILVVEDIDASINLSERNSPANKMMPPRPGYHGNQGQKASSSAFVTLSGLLNFIDGLWSSCGDERIIIFTTNHKEKLDPALLRPGRMDVHIHMSYCTPCGFQLLAKNYLRLANHPLMPKTESLIASTKVTPAEVGEQLLKSDEPTIALEGLIKFLEQKKEIETAKLEVTNEILKKVKEEAPEGMGERILKNDEAANALKILIGFLEEEIRAEKLDKSLESSAANVVESGAKSLLLVGEYLLAQCQNGQNHSKELIYNKVAAGYQNNEPQAFCEFISGYRALSSHSFSNTGNPQVLAIVEFYHLTFDQNIAKRDHVRTSRTRIHAKCRED</sequence>
<keyword evidence="4" id="KW-0460">Magnesium</keyword>
<dbReference type="PROSITE" id="PS00674">
    <property type="entry name" value="AAA"/>
    <property type="match status" value="1"/>
</dbReference>
<evidence type="ECO:0000256" key="3">
    <source>
        <dbReference type="ARBA" id="ARBA00022801"/>
    </source>
</evidence>
<proteinExistence type="inferred from homology"/>
<keyword evidence="6" id="KW-0067">ATP-binding</keyword>
<dbReference type="Proteomes" id="UP000325081">
    <property type="component" value="Unassembled WGS sequence"/>
</dbReference>
<feature type="domain" description="AAA+ ATPase" evidence="7">
    <location>
        <begin position="253"/>
        <end position="403"/>
    </location>
</feature>
<comment type="similarity">
    <text evidence="2">Belongs to the AAA ATPase family. BCS1 subfamily.</text>
</comment>
<dbReference type="EMBL" id="BKCP01006294">
    <property type="protein sequence ID" value="GER42271.1"/>
    <property type="molecule type" value="Genomic_DNA"/>
</dbReference>
<dbReference type="InterPro" id="IPR050747">
    <property type="entry name" value="Mitochondrial_chaperone_BCS1"/>
</dbReference>
<keyword evidence="6" id="KW-0547">Nucleotide-binding</keyword>
<dbReference type="InterPro" id="IPR003959">
    <property type="entry name" value="ATPase_AAA_core"/>
</dbReference>
<evidence type="ECO:0000256" key="4">
    <source>
        <dbReference type="ARBA" id="ARBA00022842"/>
    </source>
</evidence>
<evidence type="ECO:0000259" key="7">
    <source>
        <dbReference type="SMART" id="SM00382"/>
    </source>
</evidence>
<evidence type="ECO:0000256" key="6">
    <source>
        <dbReference type="RuleBase" id="RU003651"/>
    </source>
</evidence>